<gene>
    <name evidence="9 12" type="primary">groL</name>
    <name evidence="9" type="synonym">groEL</name>
    <name evidence="12" type="ORF">EOT10_25870</name>
</gene>
<evidence type="ECO:0000256" key="9">
    <source>
        <dbReference type="HAMAP-Rule" id="MF_00600"/>
    </source>
</evidence>
<proteinExistence type="inferred from homology"/>
<accession>A0A3S2XRW6</accession>
<dbReference type="SUPFAM" id="SSF54849">
    <property type="entry name" value="GroEL-intermediate domain like"/>
    <property type="match status" value="1"/>
</dbReference>
<evidence type="ECO:0000256" key="3">
    <source>
        <dbReference type="ARBA" id="ARBA00006607"/>
    </source>
</evidence>
<feature type="binding site" evidence="9">
    <location>
        <begin position="86"/>
        <end position="90"/>
    </location>
    <ligand>
        <name>ATP</name>
        <dbReference type="ChEBI" id="CHEBI:30616"/>
    </ligand>
</feature>
<dbReference type="Gene3D" id="1.10.560.10">
    <property type="entry name" value="GroEL-like equatorial domain"/>
    <property type="match status" value="1"/>
</dbReference>
<dbReference type="GO" id="GO:0005737">
    <property type="term" value="C:cytoplasm"/>
    <property type="evidence" value="ECO:0007669"/>
    <property type="project" value="UniProtKB-SubCell"/>
</dbReference>
<dbReference type="NCBIfam" id="NF009488">
    <property type="entry name" value="PRK12850.1"/>
    <property type="match status" value="1"/>
</dbReference>
<evidence type="ECO:0000313" key="13">
    <source>
        <dbReference type="Proteomes" id="UP000283128"/>
    </source>
</evidence>
<dbReference type="SUPFAM" id="SSF52029">
    <property type="entry name" value="GroEL apical domain-like"/>
    <property type="match status" value="1"/>
</dbReference>
<evidence type="ECO:0000256" key="7">
    <source>
        <dbReference type="ARBA" id="ARBA00023235"/>
    </source>
</evidence>
<dbReference type="InterPro" id="IPR027409">
    <property type="entry name" value="GroEL-like_apical_dom_sf"/>
</dbReference>
<keyword evidence="5 9" id="KW-0067">ATP-binding</keyword>
<feature type="binding site" evidence="9">
    <location>
        <begin position="476"/>
        <end position="478"/>
    </location>
    <ligand>
        <name>ATP</name>
        <dbReference type="ChEBI" id="CHEBI:30616"/>
    </ligand>
</feature>
<evidence type="ECO:0000256" key="8">
    <source>
        <dbReference type="ARBA" id="ARBA00025702"/>
    </source>
</evidence>
<evidence type="ECO:0000256" key="6">
    <source>
        <dbReference type="ARBA" id="ARBA00023186"/>
    </source>
</evidence>
<comment type="subunit">
    <text evidence="9 11">Forms a cylinder of 14 subunits composed of two heptameric rings stacked back-to-back. Interacts with the co-chaperonin GroES.</text>
</comment>
<dbReference type="OrthoDB" id="9766614at2"/>
<dbReference type="InterPro" id="IPR027413">
    <property type="entry name" value="GROEL-like_equatorial_sf"/>
</dbReference>
<evidence type="ECO:0000256" key="2">
    <source>
        <dbReference type="ARBA" id="ARBA00004241"/>
    </source>
</evidence>
<dbReference type="NCBIfam" id="NF009489">
    <property type="entry name" value="PRK12851.1"/>
    <property type="match status" value="1"/>
</dbReference>
<dbReference type="InterPro" id="IPR002423">
    <property type="entry name" value="Cpn60/GroEL/TCP-1"/>
</dbReference>
<name>A0A3S2XRW6_9ACTN</name>
<keyword evidence="6 9" id="KW-0143">Chaperone</keyword>
<dbReference type="InterPro" id="IPR001844">
    <property type="entry name" value="Cpn60/GroEL"/>
</dbReference>
<evidence type="ECO:0000256" key="5">
    <source>
        <dbReference type="ARBA" id="ARBA00022840"/>
    </source>
</evidence>
<dbReference type="GO" id="GO:0005524">
    <property type="term" value="F:ATP binding"/>
    <property type="evidence" value="ECO:0007669"/>
    <property type="project" value="UniProtKB-UniRule"/>
</dbReference>
<dbReference type="Gene3D" id="3.30.260.10">
    <property type="entry name" value="TCP-1-like chaperonin intermediate domain"/>
    <property type="match status" value="1"/>
</dbReference>
<dbReference type="Gene3D" id="3.50.7.10">
    <property type="entry name" value="GroEL"/>
    <property type="match status" value="1"/>
</dbReference>
<evidence type="ECO:0000256" key="11">
    <source>
        <dbReference type="RuleBase" id="RU000419"/>
    </source>
</evidence>
<dbReference type="NCBIfam" id="NF009487">
    <property type="entry name" value="PRK12849.1"/>
    <property type="match status" value="1"/>
</dbReference>
<dbReference type="GO" id="GO:0140662">
    <property type="term" value="F:ATP-dependent protein folding chaperone"/>
    <property type="evidence" value="ECO:0007669"/>
    <property type="project" value="InterPro"/>
</dbReference>
<reference evidence="12 13" key="1">
    <citation type="submission" date="2019-01" db="EMBL/GenBank/DDBJ databases">
        <title>Genome sequences of Streptomyces and Rhizobium isolates collected from root and soil.</title>
        <authorList>
            <person name="Chhettri S."/>
            <person name="Sevigny J.L."/>
            <person name="Sen A."/>
            <person name="Ennis N."/>
            <person name="Tisa L."/>
        </authorList>
    </citation>
    <scope>NUCLEOTIDE SEQUENCE [LARGE SCALE GENOMIC DNA]</scope>
    <source>
        <strain evidence="12 13">San01</strain>
    </source>
</reference>
<evidence type="ECO:0000256" key="4">
    <source>
        <dbReference type="ARBA" id="ARBA00022741"/>
    </source>
</evidence>
<comment type="function">
    <text evidence="9 11">Together with its co-chaperonin GroES, plays an essential role in assisting protein folding. The GroEL-GroES system forms a nano-cage that allows encapsulation of the non-native substrate proteins and provides a physical environment optimized to promote and accelerate protein folding.</text>
</comment>
<dbReference type="GO" id="GO:0042026">
    <property type="term" value="P:protein refolding"/>
    <property type="evidence" value="ECO:0007669"/>
    <property type="project" value="UniProtKB-UniRule"/>
</dbReference>
<dbReference type="Pfam" id="PF00118">
    <property type="entry name" value="Cpn60_TCP1"/>
    <property type="match status" value="1"/>
</dbReference>
<dbReference type="Proteomes" id="UP000283128">
    <property type="component" value="Unassembled WGS sequence"/>
</dbReference>
<keyword evidence="7 9" id="KW-0413">Isomerase</keyword>
<organism evidence="12 13">
    <name type="scientific">Streptomyces antnestii</name>
    <dbReference type="NCBI Taxonomy" id="2494256"/>
    <lineage>
        <taxon>Bacteria</taxon>
        <taxon>Bacillati</taxon>
        <taxon>Actinomycetota</taxon>
        <taxon>Actinomycetes</taxon>
        <taxon>Kitasatosporales</taxon>
        <taxon>Streptomycetaceae</taxon>
        <taxon>Streptomyces</taxon>
    </lineage>
</organism>
<dbReference type="PROSITE" id="PS00296">
    <property type="entry name" value="CHAPERONINS_CPN60"/>
    <property type="match status" value="1"/>
</dbReference>
<dbReference type="InterPro" id="IPR027410">
    <property type="entry name" value="TCP-1-like_intermed_sf"/>
</dbReference>
<dbReference type="FunFam" id="3.50.7.10:FF:000001">
    <property type="entry name" value="60 kDa chaperonin"/>
    <property type="match status" value="1"/>
</dbReference>
<sequence>MAKIIAFDEEARRGLERGMNQLADAVKVTLGPKGRNVVLEKKWGAPTITNDGVSIAKEIELEDPYEKIGAELVKEVAKKTDDVAGDGTTTATVLAQALVREGLRNVAAGANPMALKRGIERAVEAVSAALLEQAKDVETKEQIASTASISAADTQIGELIAEAMDKVGKEGVITVEESQTFGLELELTEGMRFDKGYISAYFATDMERMESSLDDPYILIVNSKIGNVKDLLPLLEKVMQSGKPLLIIAEDVEGEALSTLVVNKIRGTFKSVAVKAPGFGDRRKAMLGDIAILTGGTVISEEVGLKLENAGLDLLGRARKVVITKDETTIVDGAGDSDQVQGRVNQIRAEIENSDSDYDREKLQERLAKLAGGVAVIKAGAATEVELKERKHRIEDAVRNAKAAVEEGIVAGGGVALLQASAVFEKLELDGDEATGANAVKLALEAPLKQIAVNGGLEGGVVVEKVRNLPIGHGLNAATGEYVDMIAEGILDPAKVTRSALQNAASIAALFLTTEAVIADKPEKSAAPAGGGMPGGDMDF</sequence>
<feature type="binding site" evidence="9">
    <location>
        <position position="413"/>
    </location>
    <ligand>
        <name>ATP</name>
        <dbReference type="ChEBI" id="CHEBI:30616"/>
    </ligand>
</feature>
<dbReference type="EC" id="5.6.1.7" evidence="9"/>
<dbReference type="GO" id="GO:0009408">
    <property type="term" value="P:response to heat"/>
    <property type="evidence" value="ECO:0007669"/>
    <property type="project" value="UniProtKB-ARBA"/>
</dbReference>
<comment type="similarity">
    <text evidence="3 9 10">Belongs to the chaperonin (HSP60) family.</text>
</comment>
<dbReference type="RefSeq" id="WP_127830726.1">
    <property type="nucleotide sequence ID" value="NZ_RZYA01000013.1"/>
</dbReference>
<keyword evidence="4 9" id="KW-0547">Nucleotide-binding</keyword>
<dbReference type="PRINTS" id="PR00298">
    <property type="entry name" value="CHAPERONIN60"/>
</dbReference>
<feature type="binding site" evidence="9">
    <location>
        <begin position="29"/>
        <end position="32"/>
    </location>
    <ligand>
        <name>ATP</name>
        <dbReference type="ChEBI" id="CHEBI:30616"/>
    </ligand>
</feature>
<comment type="caution">
    <text evidence="9">Lacks conserved residue(s) required for the propagation of feature annotation.</text>
</comment>
<protein>
    <recommendedName>
        <fullName evidence="9">Chaperonin GroEL</fullName>
        <ecNumber evidence="9">5.6.1.7</ecNumber>
    </recommendedName>
    <alternativeName>
        <fullName evidence="9">60 kDa chaperonin</fullName>
    </alternativeName>
    <alternativeName>
        <fullName evidence="9">Chaperonin-60</fullName>
        <shortName evidence="9">Cpn60</shortName>
    </alternativeName>
</protein>
<evidence type="ECO:0000256" key="1">
    <source>
        <dbReference type="ARBA" id="ARBA00004191"/>
    </source>
</evidence>
<comment type="subcellular location">
    <subcellularLocation>
        <location evidence="2">Cell surface</location>
    </subcellularLocation>
    <subcellularLocation>
        <location evidence="9">Cytoplasm</location>
    </subcellularLocation>
    <subcellularLocation>
        <location evidence="8">Secreted</location>
        <location evidence="8">Capsule</location>
    </subcellularLocation>
    <subcellularLocation>
        <location evidence="1">Secreted</location>
        <location evidence="1">Cell wall</location>
    </subcellularLocation>
</comment>
<feature type="binding site" evidence="9">
    <location>
        <position position="492"/>
    </location>
    <ligand>
        <name>ATP</name>
        <dbReference type="ChEBI" id="CHEBI:30616"/>
    </ligand>
</feature>
<dbReference type="EMBL" id="RZYA01000013">
    <property type="protein sequence ID" value="RVU21445.1"/>
    <property type="molecule type" value="Genomic_DNA"/>
</dbReference>
<dbReference type="InterPro" id="IPR018370">
    <property type="entry name" value="Chaperonin_Cpn60_CS"/>
</dbReference>
<dbReference type="GO" id="GO:0009986">
    <property type="term" value="C:cell surface"/>
    <property type="evidence" value="ECO:0007669"/>
    <property type="project" value="UniProtKB-SubCell"/>
</dbReference>
<dbReference type="GO" id="GO:0042603">
    <property type="term" value="C:capsule"/>
    <property type="evidence" value="ECO:0007669"/>
    <property type="project" value="UniProtKB-SubCell"/>
</dbReference>
<evidence type="ECO:0000313" key="12">
    <source>
        <dbReference type="EMBL" id="RVU21445.1"/>
    </source>
</evidence>
<keyword evidence="13" id="KW-1185">Reference proteome</keyword>
<keyword evidence="9" id="KW-0963">Cytoplasm</keyword>
<dbReference type="CDD" id="cd03344">
    <property type="entry name" value="GroEL"/>
    <property type="match status" value="1"/>
</dbReference>
<dbReference type="AlphaFoldDB" id="A0A3S2XRW6"/>
<dbReference type="NCBIfam" id="TIGR02348">
    <property type="entry name" value="GroEL"/>
    <property type="match status" value="1"/>
</dbReference>
<comment type="caution">
    <text evidence="12">The sequence shown here is derived from an EMBL/GenBank/DDBJ whole genome shotgun (WGS) entry which is preliminary data.</text>
</comment>
<dbReference type="GO" id="GO:0016853">
    <property type="term" value="F:isomerase activity"/>
    <property type="evidence" value="ECO:0007669"/>
    <property type="project" value="UniProtKB-KW"/>
</dbReference>
<dbReference type="GO" id="GO:0051082">
    <property type="term" value="F:unfolded protein binding"/>
    <property type="evidence" value="ECO:0007669"/>
    <property type="project" value="UniProtKB-UniRule"/>
</dbReference>
<dbReference type="HAMAP" id="MF_00600">
    <property type="entry name" value="CH60"/>
    <property type="match status" value="1"/>
</dbReference>
<dbReference type="NCBIfam" id="NF000592">
    <property type="entry name" value="PRK00013.1"/>
    <property type="match status" value="1"/>
</dbReference>
<evidence type="ECO:0000256" key="10">
    <source>
        <dbReference type="RuleBase" id="RU000418"/>
    </source>
</evidence>
<dbReference type="SUPFAM" id="SSF48592">
    <property type="entry name" value="GroEL equatorial domain-like"/>
    <property type="match status" value="1"/>
</dbReference>
<dbReference type="PANTHER" id="PTHR45633">
    <property type="entry name" value="60 KDA HEAT SHOCK PROTEIN, MITOCHONDRIAL"/>
    <property type="match status" value="1"/>
</dbReference>